<evidence type="ECO:0008006" key="4">
    <source>
        <dbReference type="Google" id="ProtNLM"/>
    </source>
</evidence>
<accession>A0A1Y6LX37</accession>
<dbReference type="EMBL" id="LT882686">
    <property type="protein sequence ID" value="SMY28956.1"/>
    <property type="molecule type" value="Genomic_DNA"/>
</dbReference>
<evidence type="ECO:0000313" key="3">
    <source>
        <dbReference type="Proteomes" id="UP000215453"/>
    </source>
</evidence>
<dbReference type="AlphaFoldDB" id="A0A1Y6LX37"/>
<dbReference type="Pfam" id="PF13483">
    <property type="entry name" value="Lactamase_B_3"/>
    <property type="match status" value="1"/>
</dbReference>
<reference evidence="2 3" key="1">
    <citation type="submission" date="2016-10" db="EMBL/GenBank/DDBJ databases">
        <authorList>
            <person name="Varghese N."/>
        </authorList>
    </citation>
    <scope>NUCLEOTIDE SEQUENCE [LARGE SCALE GENOMIC DNA]</scope>
</reference>
<evidence type="ECO:0000256" key="1">
    <source>
        <dbReference type="SAM" id="MobiDB-lite"/>
    </source>
</evidence>
<dbReference type="PANTHER" id="PTHR36142:SF5">
    <property type="entry name" value="METALLO-BETA-LACTAMASE DOMAIN-CONTAINING PROTEIN"/>
    <property type="match status" value="1"/>
</dbReference>
<evidence type="ECO:0000313" key="2">
    <source>
        <dbReference type="EMBL" id="SMY28956.1"/>
    </source>
</evidence>
<gene>
    <name evidence="2" type="ORF">ZT1A5_G10402</name>
</gene>
<dbReference type="InterPro" id="IPR036866">
    <property type="entry name" value="RibonucZ/Hydroxyglut_hydro"/>
</dbReference>
<proteinExistence type="predicted"/>
<dbReference type="Proteomes" id="UP000215453">
    <property type="component" value="Chromosome 11"/>
</dbReference>
<organism evidence="2 3">
    <name type="scientific">Zymoseptoria tritici ST99CH_1A5</name>
    <dbReference type="NCBI Taxonomy" id="1276529"/>
    <lineage>
        <taxon>Eukaryota</taxon>
        <taxon>Fungi</taxon>
        <taxon>Dikarya</taxon>
        <taxon>Ascomycota</taxon>
        <taxon>Pezizomycotina</taxon>
        <taxon>Dothideomycetes</taxon>
        <taxon>Dothideomycetidae</taxon>
        <taxon>Mycosphaerellales</taxon>
        <taxon>Mycosphaerellaceae</taxon>
        <taxon>Zymoseptoria</taxon>
    </lineage>
</organism>
<protein>
    <recommendedName>
        <fullName evidence="4">Metallo-beta-lactamase domain-containing protein</fullName>
    </recommendedName>
</protein>
<feature type="region of interest" description="Disordered" evidence="1">
    <location>
        <begin position="27"/>
        <end position="50"/>
    </location>
</feature>
<dbReference type="SUPFAM" id="SSF56281">
    <property type="entry name" value="Metallo-hydrolase/oxidoreductase"/>
    <property type="match status" value="1"/>
</dbReference>
<dbReference type="Gene3D" id="3.60.15.10">
    <property type="entry name" value="Ribonuclease Z/Hydroxyacylglutathione hydrolase-like"/>
    <property type="match status" value="1"/>
</dbReference>
<dbReference type="PANTHER" id="PTHR36142">
    <property type="entry name" value="METALLO-HYDROLASE/OXIDOREDUCTASE SUPERFAMILY PROTEIN"/>
    <property type="match status" value="1"/>
</dbReference>
<name>A0A1Y6LX37_ZYMTR</name>
<sequence>MASSLSVHQLNADSTFLLTWTTTGIPSTPTTTTTSTSTTHNAPPASTSTSTSLTILVDPWLDGTTTIFHPKFALTTHTSPPAVRSLAELQDTVDMILISQGMEDHCHKETLCSLPPNTTIPIYATPKAARMISSWKHFQNDIIQIMKPYNSTKTDTILRLPIHPEPTSQDTLPGELTLTNICPKLDLTGLHNAIGLTYTPPSITSHTTQPHTLSALYTPHGTPLPSLQPYITTHLQPLPGALPLTALFHSLNNETNPWFMGGEVCAGAPGAALLAKEVGVKNWIGAHDEVKDTSGLGTRFIKSTIFGKEEAKRLVEKEECEIWVLGVGEKRTFS</sequence>